<evidence type="ECO:0000259" key="7">
    <source>
        <dbReference type="Pfam" id="PF00291"/>
    </source>
</evidence>
<feature type="transmembrane region" description="Helical" evidence="6">
    <location>
        <begin position="828"/>
        <end position="849"/>
    </location>
</feature>
<keyword evidence="4 6" id="KW-0472">Membrane</keyword>
<dbReference type="InterPro" id="IPR036052">
    <property type="entry name" value="TrpB-like_PALP_sf"/>
</dbReference>
<evidence type="ECO:0000256" key="3">
    <source>
        <dbReference type="ARBA" id="ARBA00022989"/>
    </source>
</evidence>
<feature type="transmembrane region" description="Helical" evidence="6">
    <location>
        <begin position="627"/>
        <end position="645"/>
    </location>
</feature>
<feature type="region of interest" description="Disordered" evidence="5">
    <location>
        <begin position="528"/>
        <end position="550"/>
    </location>
</feature>
<evidence type="ECO:0000256" key="1">
    <source>
        <dbReference type="ARBA" id="ARBA00004141"/>
    </source>
</evidence>
<evidence type="ECO:0000256" key="5">
    <source>
        <dbReference type="SAM" id="MobiDB-lite"/>
    </source>
</evidence>
<dbReference type="OrthoDB" id="10259545at2759"/>
<comment type="caution">
    <text evidence="8">The sequence shown here is derived from an EMBL/GenBank/DDBJ whole genome shotgun (WGS) entry which is preliminary data.</text>
</comment>
<dbReference type="SUPFAM" id="SSF103473">
    <property type="entry name" value="MFS general substrate transporter"/>
    <property type="match status" value="1"/>
</dbReference>
<feature type="transmembrane region" description="Helical" evidence="6">
    <location>
        <begin position="861"/>
        <end position="881"/>
    </location>
</feature>
<dbReference type="Gene3D" id="1.20.1250.20">
    <property type="entry name" value="MFS general substrate transporter like domains"/>
    <property type="match status" value="1"/>
</dbReference>
<evidence type="ECO:0000256" key="2">
    <source>
        <dbReference type="ARBA" id="ARBA00022692"/>
    </source>
</evidence>
<proteinExistence type="predicted"/>
<accession>A0A9P1GV98</accession>
<dbReference type="PANTHER" id="PTHR10314">
    <property type="entry name" value="CYSTATHIONINE BETA-SYNTHASE"/>
    <property type="match status" value="1"/>
</dbReference>
<evidence type="ECO:0000313" key="9">
    <source>
        <dbReference type="Proteomes" id="UP000838763"/>
    </source>
</evidence>
<keyword evidence="9" id="KW-1185">Reference proteome</keyword>
<dbReference type="Pfam" id="PF00291">
    <property type="entry name" value="PALP"/>
    <property type="match status" value="1"/>
</dbReference>
<feature type="compositionally biased region" description="Low complexity" evidence="5">
    <location>
        <begin position="388"/>
        <end position="405"/>
    </location>
</feature>
<dbReference type="AlphaFoldDB" id="A0A9P1GV98"/>
<dbReference type="GO" id="GO:0016020">
    <property type="term" value="C:membrane"/>
    <property type="evidence" value="ECO:0007669"/>
    <property type="project" value="UniProtKB-SubCell"/>
</dbReference>
<feature type="transmembrane region" description="Helical" evidence="6">
    <location>
        <begin position="887"/>
        <end position="906"/>
    </location>
</feature>
<dbReference type="EMBL" id="CALLCH030000001">
    <property type="protein sequence ID" value="CAI4210942.1"/>
    <property type="molecule type" value="Genomic_DNA"/>
</dbReference>
<keyword evidence="2 6" id="KW-0812">Transmembrane</keyword>
<feature type="transmembrane region" description="Helical" evidence="6">
    <location>
        <begin position="570"/>
        <end position="591"/>
    </location>
</feature>
<evidence type="ECO:0000256" key="6">
    <source>
        <dbReference type="SAM" id="Phobius"/>
    </source>
</evidence>
<feature type="transmembrane region" description="Helical" evidence="6">
    <location>
        <begin position="651"/>
        <end position="672"/>
    </location>
</feature>
<dbReference type="InterPro" id="IPR001926">
    <property type="entry name" value="TrpB-like_PALP"/>
</dbReference>
<dbReference type="InterPro" id="IPR050214">
    <property type="entry name" value="Cys_Synth/Cystath_Beta-Synth"/>
</dbReference>
<gene>
    <name evidence="8" type="ORF">PPNO1_LOCUS738</name>
</gene>
<feature type="domain" description="Tryptophan synthase beta chain-like PALP" evidence="7">
    <location>
        <begin position="26"/>
        <end position="290"/>
    </location>
</feature>
<reference evidence="8" key="1">
    <citation type="submission" date="2022-11" db="EMBL/GenBank/DDBJ databases">
        <authorList>
            <person name="Scott C."/>
            <person name="Bruce N."/>
        </authorList>
    </citation>
    <scope>NUCLEOTIDE SEQUENCE</scope>
</reference>
<feature type="region of interest" description="Disordered" evidence="5">
    <location>
        <begin position="388"/>
        <end position="427"/>
    </location>
</feature>
<organism evidence="8 9">
    <name type="scientific">Parascedosporium putredinis</name>
    <dbReference type="NCBI Taxonomy" id="1442378"/>
    <lineage>
        <taxon>Eukaryota</taxon>
        <taxon>Fungi</taxon>
        <taxon>Dikarya</taxon>
        <taxon>Ascomycota</taxon>
        <taxon>Pezizomycotina</taxon>
        <taxon>Sordariomycetes</taxon>
        <taxon>Hypocreomycetidae</taxon>
        <taxon>Microascales</taxon>
        <taxon>Microascaceae</taxon>
        <taxon>Parascedosporium</taxon>
    </lineage>
</organism>
<keyword evidence="3 6" id="KW-1133">Transmembrane helix</keyword>
<dbReference type="Pfam" id="PF00854">
    <property type="entry name" value="PTR2"/>
    <property type="match status" value="1"/>
</dbReference>
<dbReference type="InterPro" id="IPR000109">
    <property type="entry name" value="POT_fam"/>
</dbReference>
<dbReference type="GO" id="GO:0022857">
    <property type="term" value="F:transmembrane transporter activity"/>
    <property type="evidence" value="ECO:0007669"/>
    <property type="project" value="InterPro"/>
</dbReference>
<name>A0A9P1GV98_9PEZI</name>
<feature type="compositionally biased region" description="Polar residues" evidence="5">
    <location>
        <begin position="406"/>
        <end position="416"/>
    </location>
</feature>
<sequence length="942" mass="104297">MASNPLNIFRGPDALAQYFDPDQNPPLPLVELPRALNPLYEDGVRIYAKMLTALPAHNVKSLPALRMLQHEPQARDTAIVEASSGSTVISLGIIARALWGHNDVHAYVTNKKHPDSLKLLKFFGLKTVLYGGLAQQEPSDPRGIMNRLREKANSDPGISYLGQYDNDHNWKSHEQWTGAQIWKQLPEINVFCTTVGTGGAGVYLKKQKPSVRTIGVCNVFGDPTPGPRHFPGFHTSPFPWRETIDVFETVASVDSFRMSMNLSRHGIIAGPSSGEALCGLLAHLHTLKAQGRLGELAETSTGEIHCVFVCADLPYQYMDLYFKKLGIDEFPPTFNENLLSCDQSPYDERWFLTPQVTAEMLGLAPGSLCSSTDNGHCGCGHTPSAISENPSPLVSDSSSGNSSPSTIGEFTWSTAPSSSSGSLPEDVPYSFAREPAPPTVVDIRPARRFNQSHVRLSHNCPLPEAPTDLFGDAHAVERRWRELQGRWKAMLGRTSPTDEGPPPNSRMQIRRSPCLRRDGARVNPFTLRARHHDFNQRPPGSSDADDGQLPRDATQEEIDALPHVADKLPFAAWAVIVAGAFERFTYFGLIAPWRDQYVQKKPQLVQRADGSRVIIDGPRTIQLMYNAYYWFTNVASLSSIPVTFLEFHYDFWAAYLLTTVALCVSILLFIVWSKKLIKIAPQGNVLPQAMKTMHCAARSGFKLDHAKPSYQLSHHGRTVPWTDHFVDEMKRGLIACRVIFSLLVFYLCINQMYNNLVSQAGQMNLHGVPNDMIQAFSGVACIIFGPLIQGMYDVLAKRKIEFGPIARMAAAFGGKTPNDVNVWVQLPVYLLLAIGEIFGFVTAFEYAYGKAPKDMKTVVQALTQLTACLASVLGMAISPAAKDPNMVIFYACLAGAMGLTAVAFWWRFRKYDDMDAELNRLDHKEGSQSDSVVQTTPDREAA</sequence>
<comment type="subcellular location">
    <subcellularLocation>
        <location evidence="1">Membrane</location>
        <topology evidence="1">Multi-pass membrane protein</topology>
    </subcellularLocation>
</comment>
<dbReference type="InterPro" id="IPR036259">
    <property type="entry name" value="MFS_trans_sf"/>
</dbReference>
<evidence type="ECO:0000313" key="8">
    <source>
        <dbReference type="EMBL" id="CAI4210942.1"/>
    </source>
</evidence>
<protein>
    <recommendedName>
        <fullName evidence="7">Tryptophan synthase beta chain-like PALP domain-containing protein</fullName>
    </recommendedName>
</protein>
<dbReference type="SUPFAM" id="SSF53686">
    <property type="entry name" value="Tryptophan synthase beta subunit-like PLP-dependent enzymes"/>
    <property type="match status" value="1"/>
</dbReference>
<feature type="transmembrane region" description="Helical" evidence="6">
    <location>
        <begin position="734"/>
        <end position="753"/>
    </location>
</feature>
<dbReference type="Gene3D" id="3.40.50.1100">
    <property type="match status" value="2"/>
</dbReference>
<dbReference type="Proteomes" id="UP000838763">
    <property type="component" value="Unassembled WGS sequence"/>
</dbReference>
<evidence type="ECO:0000256" key="4">
    <source>
        <dbReference type="ARBA" id="ARBA00023136"/>
    </source>
</evidence>